<evidence type="ECO:0000256" key="5">
    <source>
        <dbReference type="ARBA" id="ARBA00022490"/>
    </source>
</evidence>
<comment type="subcellular location">
    <subcellularLocation>
        <location evidence="2 11">Cytoplasm</location>
    </subcellularLocation>
</comment>
<dbReference type="PANTHER" id="PTHR10937:SF0">
    <property type="entry name" value="GLUTAMINE--FRUCTOSE-6-PHOSPHATE TRANSAMINASE (ISOMERIZING)"/>
    <property type="match status" value="1"/>
</dbReference>
<evidence type="ECO:0000256" key="4">
    <source>
        <dbReference type="ARBA" id="ARBA00016090"/>
    </source>
</evidence>
<evidence type="ECO:0000313" key="15">
    <source>
        <dbReference type="Proteomes" id="UP000610960"/>
    </source>
</evidence>
<keyword evidence="7 11" id="KW-0808">Transferase</keyword>
<dbReference type="SUPFAM" id="SSF53697">
    <property type="entry name" value="SIS domain"/>
    <property type="match status" value="1"/>
</dbReference>
<dbReference type="AlphaFoldDB" id="A0A830GW37"/>
<dbReference type="Pfam" id="PF13522">
    <property type="entry name" value="GATase_6"/>
    <property type="match status" value="1"/>
</dbReference>
<dbReference type="NCBIfam" id="NF001484">
    <property type="entry name" value="PRK00331.1"/>
    <property type="match status" value="1"/>
</dbReference>
<evidence type="ECO:0000259" key="13">
    <source>
        <dbReference type="PROSITE" id="PS51464"/>
    </source>
</evidence>
<evidence type="ECO:0000256" key="9">
    <source>
        <dbReference type="ARBA" id="ARBA00022962"/>
    </source>
</evidence>
<protein>
    <recommendedName>
        <fullName evidence="4 11">Glutamine--fructose-6-phosphate aminotransferase [isomerizing]</fullName>
        <ecNumber evidence="3 11">2.6.1.16</ecNumber>
    </recommendedName>
    <alternativeName>
        <fullName evidence="11">D-fructose-6-phosphate amidotransferase</fullName>
    </alternativeName>
    <alternativeName>
        <fullName evidence="11">GFAT</fullName>
    </alternativeName>
    <alternativeName>
        <fullName evidence="11">Glucosamine-6-phosphate synthase</fullName>
    </alternativeName>
    <alternativeName>
        <fullName evidence="11">Hexosephosphate aminotransferase</fullName>
    </alternativeName>
    <alternativeName>
        <fullName evidence="11">L-glutamine--D-fructose-6-phosphate amidotransferase</fullName>
    </alternativeName>
</protein>
<dbReference type="InterPro" id="IPR046348">
    <property type="entry name" value="SIS_dom_sf"/>
</dbReference>
<dbReference type="InterPro" id="IPR047084">
    <property type="entry name" value="GFAT_N"/>
</dbReference>
<dbReference type="InterPro" id="IPR001347">
    <property type="entry name" value="SIS_dom"/>
</dbReference>
<organism evidence="14 15">
    <name type="scientific">Thermocladium modestius</name>
    <dbReference type="NCBI Taxonomy" id="62609"/>
    <lineage>
        <taxon>Archaea</taxon>
        <taxon>Thermoproteota</taxon>
        <taxon>Thermoprotei</taxon>
        <taxon>Thermoproteales</taxon>
        <taxon>Thermoproteaceae</taxon>
        <taxon>Thermocladium</taxon>
    </lineage>
</organism>
<feature type="active site" description="For Fru-6P isomerization activity" evidence="11">
    <location>
        <position position="605"/>
    </location>
</feature>
<keyword evidence="9" id="KW-0315">Glutamine amidotransferase</keyword>
<feature type="initiator methionine" description="Removed" evidence="11">
    <location>
        <position position="1"/>
    </location>
</feature>
<dbReference type="NCBIfam" id="TIGR01135">
    <property type="entry name" value="glmS"/>
    <property type="match status" value="1"/>
</dbReference>
<dbReference type="GO" id="GO:0006002">
    <property type="term" value="P:fructose 6-phosphate metabolic process"/>
    <property type="evidence" value="ECO:0007669"/>
    <property type="project" value="TreeGrafter"/>
</dbReference>
<dbReference type="GO" id="GO:0005975">
    <property type="term" value="P:carbohydrate metabolic process"/>
    <property type="evidence" value="ECO:0007669"/>
    <property type="project" value="UniProtKB-UniRule"/>
</dbReference>
<evidence type="ECO:0000256" key="11">
    <source>
        <dbReference type="HAMAP-Rule" id="MF_00164"/>
    </source>
</evidence>
<evidence type="ECO:0000256" key="6">
    <source>
        <dbReference type="ARBA" id="ARBA00022576"/>
    </source>
</evidence>
<keyword evidence="5 11" id="KW-0963">Cytoplasm</keyword>
<dbReference type="InterPro" id="IPR029055">
    <property type="entry name" value="Ntn_hydrolases_N"/>
</dbReference>
<dbReference type="SUPFAM" id="SSF56235">
    <property type="entry name" value="N-terminal nucleophile aminohydrolases (Ntn hydrolases)"/>
    <property type="match status" value="1"/>
</dbReference>
<evidence type="ECO:0000256" key="8">
    <source>
        <dbReference type="ARBA" id="ARBA00022737"/>
    </source>
</evidence>
<feature type="domain" description="Glutamine amidotransferase type-2" evidence="12">
    <location>
        <begin position="2"/>
        <end position="223"/>
    </location>
</feature>
<dbReference type="GO" id="GO:0004360">
    <property type="term" value="F:glutamine-fructose-6-phosphate transaminase (isomerizing) activity"/>
    <property type="evidence" value="ECO:0007669"/>
    <property type="project" value="UniProtKB-UniRule"/>
</dbReference>
<evidence type="ECO:0000256" key="7">
    <source>
        <dbReference type="ARBA" id="ARBA00022679"/>
    </source>
</evidence>
<dbReference type="CDD" id="cd05008">
    <property type="entry name" value="SIS_GlmS_GlmD_1"/>
    <property type="match status" value="1"/>
</dbReference>
<dbReference type="InterPro" id="IPR017932">
    <property type="entry name" value="GATase_2_dom"/>
</dbReference>
<dbReference type="CDD" id="cd05009">
    <property type="entry name" value="SIS_GlmS_GlmD_2"/>
    <property type="match status" value="1"/>
</dbReference>
<keyword evidence="6 11" id="KW-0032">Aminotransferase</keyword>
<dbReference type="GO" id="GO:0006047">
    <property type="term" value="P:UDP-N-acetylglucosamine metabolic process"/>
    <property type="evidence" value="ECO:0007669"/>
    <property type="project" value="TreeGrafter"/>
</dbReference>
<dbReference type="InterPro" id="IPR035466">
    <property type="entry name" value="GlmS/AgaS_SIS"/>
</dbReference>
<dbReference type="GO" id="GO:0006487">
    <property type="term" value="P:protein N-linked glycosylation"/>
    <property type="evidence" value="ECO:0007669"/>
    <property type="project" value="TreeGrafter"/>
</dbReference>
<dbReference type="Gene3D" id="3.40.50.10490">
    <property type="entry name" value="Glucose-6-phosphate isomerase like protein, domain 1"/>
    <property type="match status" value="2"/>
</dbReference>
<dbReference type="InterPro" id="IPR035490">
    <property type="entry name" value="GlmS/FrlB_SIS"/>
</dbReference>
<evidence type="ECO:0000259" key="12">
    <source>
        <dbReference type="PROSITE" id="PS51278"/>
    </source>
</evidence>
<dbReference type="FunFam" id="3.60.20.10:FF:000006">
    <property type="entry name" value="Glutamine--fructose-6-phosphate aminotransferase [isomerizing]"/>
    <property type="match status" value="1"/>
</dbReference>
<feature type="domain" description="SIS" evidence="13">
    <location>
        <begin position="458"/>
        <end position="600"/>
    </location>
</feature>
<dbReference type="RefSeq" id="WP_188596850.1">
    <property type="nucleotide sequence ID" value="NZ_BMNL01000003.1"/>
</dbReference>
<dbReference type="GO" id="GO:0005737">
    <property type="term" value="C:cytoplasm"/>
    <property type="evidence" value="ECO:0007669"/>
    <property type="project" value="UniProtKB-SubCell"/>
</dbReference>
<dbReference type="Pfam" id="PF01380">
    <property type="entry name" value="SIS"/>
    <property type="match status" value="2"/>
</dbReference>
<keyword evidence="8" id="KW-0677">Repeat</keyword>
<dbReference type="PROSITE" id="PS51278">
    <property type="entry name" value="GATASE_TYPE_2"/>
    <property type="match status" value="1"/>
</dbReference>
<proteinExistence type="inferred from homology"/>
<comment type="catalytic activity">
    <reaction evidence="1 11">
        <text>D-fructose 6-phosphate + L-glutamine = D-glucosamine 6-phosphate + L-glutamate</text>
        <dbReference type="Rhea" id="RHEA:13237"/>
        <dbReference type="ChEBI" id="CHEBI:29985"/>
        <dbReference type="ChEBI" id="CHEBI:58359"/>
        <dbReference type="ChEBI" id="CHEBI:58725"/>
        <dbReference type="ChEBI" id="CHEBI:61527"/>
        <dbReference type="EC" id="2.6.1.16"/>
    </reaction>
</comment>
<sequence>MCGIIGICSLNGLGEPLGRALKRSLTKLEYRGYDSVGVAVIGKGELIVRKGKGKIGEVDARVKFSEIDGLIGIGHTRWATHGKPSDDNAHPHIDCGGRVAVVHNGIISNYRELRAMLEGRGHVFRSETDTEVIAHLIEEHLKEGANAFDAFRKTISELKGAYALVAVVRDEPDKMFFVRNISPLVIGIGSGTNFIASDIPAFLEYTNTVVVLNDGEYGYVSPSSIYIERNGKPVNVEERIRHVTWSPEMASKEGYSHFMLKEIHEQPMALRNTLAGIERDEVTKIGAELADARHIFITASGTSLHAGLIGDYLLTTVAGADVHTFTSSEYRKYMKTAGEGDVAIVVSQSGETIDALLALRALKSAGVKVIAISNVMDSAIPRESHLAIYTRTGPEIGVAATKTFTAQLMVLTILAMSAAAARGYVNDDEAAYFMNEMEQVPDVVQATLANNEAKIKRVAASISRASSMYYLGRGLGLPISMEGALKMKEVAYIHAEAYPAGESKHGPIALVEKSFPVLFTIFNDEYGEAMEGNIMEMKARDAYAIGVIPKSLEERLDKVLDIAIPIGVEEPAIATIAYSVPMQLLAYYTAVARGLDPDKPRNLAKTVTVE</sequence>
<gene>
    <name evidence="11" type="primary">glmS</name>
    <name evidence="14" type="ORF">GCM10007981_15900</name>
</gene>
<evidence type="ECO:0000256" key="2">
    <source>
        <dbReference type="ARBA" id="ARBA00004496"/>
    </source>
</evidence>
<dbReference type="EMBL" id="BMNL01000003">
    <property type="protein sequence ID" value="GGP21956.1"/>
    <property type="molecule type" value="Genomic_DNA"/>
</dbReference>
<dbReference type="GO" id="GO:0097367">
    <property type="term" value="F:carbohydrate derivative binding"/>
    <property type="evidence" value="ECO:0007669"/>
    <property type="project" value="InterPro"/>
</dbReference>
<dbReference type="Proteomes" id="UP000610960">
    <property type="component" value="Unassembled WGS sequence"/>
</dbReference>
<feature type="active site" description="Nucleophile; for GATase activity" evidence="11">
    <location>
        <position position="2"/>
    </location>
</feature>
<dbReference type="InterPro" id="IPR005855">
    <property type="entry name" value="GFAT"/>
</dbReference>
<dbReference type="FunFam" id="3.40.50.10490:FF:000001">
    <property type="entry name" value="Glutamine--fructose-6-phosphate aminotransferase [isomerizing]"/>
    <property type="match status" value="1"/>
</dbReference>
<reference evidence="14" key="1">
    <citation type="journal article" date="2014" name="Int. J. Syst. Evol. Microbiol.">
        <title>Complete genome sequence of Corynebacterium casei LMG S-19264T (=DSM 44701T), isolated from a smear-ripened cheese.</title>
        <authorList>
            <consortium name="US DOE Joint Genome Institute (JGI-PGF)"/>
            <person name="Walter F."/>
            <person name="Albersmeier A."/>
            <person name="Kalinowski J."/>
            <person name="Ruckert C."/>
        </authorList>
    </citation>
    <scope>NUCLEOTIDE SEQUENCE</scope>
    <source>
        <strain evidence="14">JCM 10088</strain>
    </source>
</reference>
<name>A0A830GW37_9CREN</name>
<accession>A0A830GW37</accession>
<dbReference type="CDD" id="cd00714">
    <property type="entry name" value="GFAT"/>
    <property type="match status" value="1"/>
</dbReference>
<feature type="domain" description="SIS" evidence="13">
    <location>
        <begin position="285"/>
        <end position="424"/>
    </location>
</feature>
<dbReference type="HAMAP" id="MF_00164">
    <property type="entry name" value="GlmS"/>
    <property type="match status" value="1"/>
</dbReference>
<dbReference type="PANTHER" id="PTHR10937">
    <property type="entry name" value="GLUCOSAMINE--FRUCTOSE-6-PHOSPHATE AMINOTRANSFERASE, ISOMERIZING"/>
    <property type="match status" value="1"/>
</dbReference>
<evidence type="ECO:0000256" key="1">
    <source>
        <dbReference type="ARBA" id="ARBA00001031"/>
    </source>
</evidence>
<dbReference type="Gene3D" id="3.60.20.10">
    <property type="entry name" value="Glutamine Phosphoribosylpyrophosphate, subunit 1, domain 1"/>
    <property type="match status" value="1"/>
</dbReference>
<evidence type="ECO:0000313" key="14">
    <source>
        <dbReference type="EMBL" id="GGP21956.1"/>
    </source>
</evidence>
<dbReference type="EC" id="2.6.1.16" evidence="3 11"/>
<comment type="function">
    <text evidence="10 11">Catalyzes the first step in hexosamine metabolism, converting fructose-6P into glucosamine-6P using glutamine as a nitrogen source.</text>
</comment>
<keyword evidence="15" id="KW-1185">Reference proteome</keyword>
<comment type="caution">
    <text evidence="14">The sequence shown here is derived from an EMBL/GenBank/DDBJ whole genome shotgun (WGS) entry which is preliminary data.</text>
</comment>
<dbReference type="OrthoDB" id="372195at2157"/>
<dbReference type="PROSITE" id="PS51464">
    <property type="entry name" value="SIS"/>
    <property type="match status" value="2"/>
</dbReference>
<comment type="subunit">
    <text evidence="11">Homodimer.</text>
</comment>
<evidence type="ECO:0000256" key="3">
    <source>
        <dbReference type="ARBA" id="ARBA00012916"/>
    </source>
</evidence>
<evidence type="ECO:0000256" key="10">
    <source>
        <dbReference type="ARBA" id="ARBA00055466"/>
    </source>
</evidence>
<reference evidence="14" key="2">
    <citation type="submission" date="2020-09" db="EMBL/GenBank/DDBJ databases">
        <authorList>
            <person name="Sun Q."/>
            <person name="Ohkuma M."/>
        </authorList>
    </citation>
    <scope>NUCLEOTIDE SEQUENCE</scope>
    <source>
        <strain evidence="14">JCM 10088</strain>
    </source>
</reference>